<organism evidence="2 3">
    <name type="scientific">Drosophila busckii</name>
    <name type="common">Fruit fly</name>
    <dbReference type="NCBI Taxonomy" id="30019"/>
    <lineage>
        <taxon>Eukaryota</taxon>
        <taxon>Metazoa</taxon>
        <taxon>Ecdysozoa</taxon>
        <taxon>Arthropoda</taxon>
        <taxon>Hexapoda</taxon>
        <taxon>Insecta</taxon>
        <taxon>Pterygota</taxon>
        <taxon>Neoptera</taxon>
        <taxon>Endopterygota</taxon>
        <taxon>Diptera</taxon>
        <taxon>Brachycera</taxon>
        <taxon>Muscomorpha</taxon>
        <taxon>Ephydroidea</taxon>
        <taxon>Drosophilidae</taxon>
        <taxon>Drosophila</taxon>
    </lineage>
</organism>
<dbReference type="STRING" id="30019.A0A0M3QYW6"/>
<feature type="region of interest" description="Disordered" evidence="1">
    <location>
        <begin position="73"/>
        <end position="110"/>
    </location>
</feature>
<protein>
    <submittedName>
        <fullName evidence="2">CG15247</fullName>
    </submittedName>
</protein>
<feature type="region of interest" description="Disordered" evidence="1">
    <location>
        <begin position="123"/>
        <end position="256"/>
    </location>
</feature>
<name>A0A0M3QYW6_DROBS</name>
<dbReference type="Pfam" id="PF16063">
    <property type="entry name" value="DUF4805"/>
    <property type="match status" value="1"/>
</dbReference>
<dbReference type="InterPro" id="IPR032064">
    <property type="entry name" value="DUF4805"/>
</dbReference>
<proteinExistence type="predicted"/>
<dbReference type="AlphaFoldDB" id="A0A0M3QYW6"/>
<feature type="compositionally biased region" description="Polar residues" evidence="1">
    <location>
        <begin position="124"/>
        <end position="135"/>
    </location>
</feature>
<accession>A0A0M3QYW6</accession>
<feature type="compositionally biased region" description="Low complexity" evidence="1">
    <location>
        <begin position="1"/>
        <end position="15"/>
    </location>
</feature>
<reference evidence="2 3" key="1">
    <citation type="submission" date="2015-08" db="EMBL/GenBank/DDBJ databases">
        <title>Ancestral chromatin configuration constrains chromatin evolution on differentiating sex chromosomes in Drosophila.</title>
        <authorList>
            <person name="Zhou Q."/>
            <person name="Bachtrog D."/>
        </authorList>
    </citation>
    <scope>NUCLEOTIDE SEQUENCE [LARGE SCALE GENOMIC DNA]</scope>
    <source>
        <tissue evidence="2">Whole larvae</tissue>
    </source>
</reference>
<evidence type="ECO:0000313" key="3">
    <source>
        <dbReference type="Proteomes" id="UP000494163"/>
    </source>
</evidence>
<feature type="compositionally biased region" description="Low complexity" evidence="1">
    <location>
        <begin position="202"/>
        <end position="215"/>
    </location>
</feature>
<keyword evidence="3" id="KW-1185">Reference proteome</keyword>
<evidence type="ECO:0000313" key="2">
    <source>
        <dbReference type="EMBL" id="ALC48329.1"/>
    </source>
</evidence>
<feature type="compositionally biased region" description="Basic residues" evidence="1">
    <location>
        <begin position="343"/>
        <end position="352"/>
    </location>
</feature>
<feature type="region of interest" description="Disordered" evidence="1">
    <location>
        <begin position="284"/>
        <end position="379"/>
    </location>
</feature>
<feature type="region of interest" description="Disordered" evidence="1">
    <location>
        <begin position="1"/>
        <end position="25"/>
    </location>
</feature>
<dbReference type="OrthoDB" id="165498at2759"/>
<feature type="compositionally biased region" description="Basic and acidic residues" evidence="1">
    <location>
        <begin position="158"/>
        <end position="167"/>
    </location>
</feature>
<dbReference type="EMBL" id="CP012528">
    <property type="protein sequence ID" value="ALC48329.1"/>
    <property type="molecule type" value="Genomic_DNA"/>
</dbReference>
<sequence length="379" mass="43628">MSKQQQQQQQQQQQDQDADAQEEYDPLANLLSLQLRKPAHWNWELSTSRSCNNIALPRILLYDHEGTLLLQTDGRSEQTYRQQQQQQRRRKRAATSNLEQSLQQQSQSQLPQEFHGLQIGEATPTRSSSAANSWTDSHRQRQQQQQRERLAGSCIDFSTHELPDWQPHEAASSRRSSSLRGVRFEDEQPQSPVSPVYPTPPSTSTLTTTANSSSSGPREKRRYRRSQSSGQRSILERFSMSRGRHSSPEYAQETQLEHAPRYYLRSSKAGTLVIKEESFSRLRQRRRRQKCSSSENMLSAQAERSSSVVQVAARRVRTRERQQPQPQLSSSEAEEQHEERARGRQPRLRRNQRNCGKDAAAQELITVDPGNCVQRATAR</sequence>
<dbReference type="OMA" id="DNCVYRA"/>
<gene>
    <name evidence="2" type="ORF">Dbus_chrXg185</name>
</gene>
<dbReference type="Proteomes" id="UP000494163">
    <property type="component" value="Chromosome X"/>
</dbReference>
<evidence type="ECO:0000256" key="1">
    <source>
        <dbReference type="SAM" id="MobiDB-lite"/>
    </source>
</evidence>
<feature type="compositionally biased region" description="Low complexity" evidence="1">
    <location>
        <begin position="98"/>
        <end position="110"/>
    </location>
</feature>
<feature type="compositionally biased region" description="Low complexity" evidence="1">
    <location>
        <begin position="291"/>
        <end position="313"/>
    </location>
</feature>
<feature type="compositionally biased region" description="Acidic residues" evidence="1">
    <location>
        <begin position="16"/>
        <end position="25"/>
    </location>
</feature>